<keyword evidence="1" id="KW-1133">Transmembrane helix</keyword>
<evidence type="ECO:0000256" key="1">
    <source>
        <dbReference type="SAM" id="Phobius"/>
    </source>
</evidence>
<organism evidence="2 3">
    <name type="scientific">Paramecium pentaurelia</name>
    <dbReference type="NCBI Taxonomy" id="43138"/>
    <lineage>
        <taxon>Eukaryota</taxon>
        <taxon>Sar</taxon>
        <taxon>Alveolata</taxon>
        <taxon>Ciliophora</taxon>
        <taxon>Intramacronucleata</taxon>
        <taxon>Oligohymenophorea</taxon>
        <taxon>Peniculida</taxon>
        <taxon>Parameciidae</taxon>
        <taxon>Paramecium</taxon>
    </lineage>
</organism>
<evidence type="ECO:0000313" key="2">
    <source>
        <dbReference type="EMBL" id="CAD8141249.1"/>
    </source>
</evidence>
<evidence type="ECO:0000313" key="3">
    <source>
        <dbReference type="Proteomes" id="UP000689195"/>
    </source>
</evidence>
<dbReference type="OrthoDB" id="311088at2759"/>
<keyword evidence="1" id="KW-0812">Transmembrane</keyword>
<accession>A0A8S1SPG8</accession>
<keyword evidence="3" id="KW-1185">Reference proteome</keyword>
<dbReference type="Proteomes" id="UP000689195">
    <property type="component" value="Unassembled WGS sequence"/>
</dbReference>
<gene>
    <name evidence="2" type="ORF">PPENT_87.1.T0100015</name>
</gene>
<name>A0A8S1SPG8_9CILI</name>
<feature type="transmembrane region" description="Helical" evidence="1">
    <location>
        <begin position="106"/>
        <end position="123"/>
    </location>
</feature>
<reference evidence="2" key="1">
    <citation type="submission" date="2021-01" db="EMBL/GenBank/DDBJ databases">
        <authorList>
            <consortium name="Genoscope - CEA"/>
            <person name="William W."/>
        </authorList>
    </citation>
    <scope>NUCLEOTIDE SEQUENCE</scope>
</reference>
<proteinExistence type="predicted"/>
<keyword evidence="1" id="KW-0472">Membrane</keyword>
<comment type="caution">
    <text evidence="2">The sequence shown here is derived from an EMBL/GenBank/DDBJ whole genome shotgun (WGS) entry which is preliminary data.</text>
</comment>
<sequence>MLGQYNKAIIWADKALQVDPKHCSSLCTKSNSLRLLKMFKQSMVVIEQSLQINPNHFDSLRAKGESIFLINRYMLKSKEQLLFCNFYFNIKIIEIKSRNIQKLEQGLGYLLMIFILKITYLVFNYEKKLLIMQNKLRL</sequence>
<dbReference type="EMBL" id="CAJJDO010000010">
    <property type="protein sequence ID" value="CAD8141249.1"/>
    <property type="molecule type" value="Genomic_DNA"/>
</dbReference>
<dbReference type="Pfam" id="PF12895">
    <property type="entry name" value="ANAPC3"/>
    <property type="match status" value="1"/>
</dbReference>
<dbReference type="AlphaFoldDB" id="A0A8S1SPG8"/>
<protein>
    <submittedName>
        <fullName evidence="2">Uncharacterized protein</fullName>
    </submittedName>
</protein>